<organism evidence="2 3">
    <name type="scientific">Exophiala sideris</name>
    <dbReference type="NCBI Taxonomy" id="1016849"/>
    <lineage>
        <taxon>Eukaryota</taxon>
        <taxon>Fungi</taxon>
        <taxon>Dikarya</taxon>
        <taxon>Ascomycota</taxon>
        <taxon>Pezizomycotina</taxon>
        <taxon>Eurotiomycetes</taxon>
        <taxon>Chaetothyriomycetidae</taxon>
        <taxon>Chaetothyriales</taxon>
        <taxon>Herpotrichiellaceae</taxon>
        <taxon>Exophiala</taxon>
    </lineage>
</organism>
<reference evidence="2 3" key="1">
    <citation type="submission" date="2015-01" db="EMBL/GenBank/DDBJ databases">
        <title>The Genome Sequence of Exophiala sideris CBS121828.</title>
        <authorList>
            <consortium name="The Broad Institute Genomics Platform"/>
            <person name="Cuomo C."/>
            <person name="de Hoog S."/>
            <person name="Gorbushina A."/>
            <person name="Stielow B."/>
            <person name="Teixiera M."/>
            <person name="Abouelleil A."/>
            <person name="Chapman S.B."/>
            <person name="Priest M."/>
            <person name="Young S.K."/>
            <person name="Wortman J."/>
            <person name="Nusbaum C."/>
            <person name="Birren B."/>
        </authorList>
    </citation>
    <scope>NUCLEOTIDE SEQUENCE [LARGE SCALE GENOMIC DNA]</scope>
    <source>
        <strain evidence="2 3">CBS 121828</strain>
    </source>
</reference>
<evidence type="ECO:0000256" key="1">
    <source>
        <dbReference type="SAM" id="Coils"/>
    </source>
</evidence>
<evidence type="ECO:0000313" key="3">
    <source>
        <dbReference type="Proteomes" id="UP000053599"/>
    </source>
</evidence>
<dbReference type="EMBL" id="KN846951">
    <property type="protein sequence ID" value="KIV85469.1"/>
    <property type="molecule type" value="Genomic_DNA"/>
</dbReference>
<gene>
    <name evidence="2" type="ORF">PV11_01162</name>
</gene>
<accession>A0A0D1YVD1</accession>
<dbReference type="HOGENOM" id="CLU_174943_0_0_1"/>
<evidence type="ECO:0000313" key="2">
    <source>
        <dbReference type="EMBL" id="KIV85469.1"/>
    </source>
</evidence>
<dbReference type="OrthoDB" id="4161193at2759"/>
<proteinExistence type="predicted"/>
<dbReference type="AlphaFoldDB" id="A0A0D1YVD1"/>
<name>A0A0D1YVD1_9EURO</name>
<sequence length="109" mass="12881">MSVCAFSVQHDAEVQAYNKLRTAYLAEEKERKRQEKARKQEEKILREAFSKDRRVKMQAESHSKSVLSRVFRKKEKEMNRRLLSDGVEEKVMDEDTDVEEMALKDALKC</sequence>
<dbReference type="Proteomes" id="UP000053599">
    <property type="component" value="Unassembled WGS sequence"/>
</dbReference>
<protein>
    <submittedName>
        <fullName evidence="2">Uncharacterized protein</fullName>
    </submittedName>
</protein>
<keyword evidence="1" id="KW-0175">Coiled coil</keyword>
<feature type="coiled-coil region" evidence="1">
    <location>
        <begin position="17"/>
        <end position="45"/>
    </location>
</feature>